<dbReference type="InterPro" id="IPR050769">
    <property type="entry name" value="NAT_camello-type"/>
</dbReference>
<protein>
    <submittedName>
        <fullName evidence="3">GNAT family N-acetyltransferase</fullName>
    </submittedName>
</protein>
<organism evidence="3 4">
    <name type="scientific">Pelatocladus maniniholoensis HA4357-MV3</name>
    <dbReference type="NCBI Taxonomy" id="1117104"/>
    <lineage>
        <taxon>Bacteria</taxon>
        <taxon>Bacillati</taxon>
        <taxon>Cyanobacteriota</taxon>
        <taxon>Cyanophyceae</taxon>
        <taxon>Nostocales</taxon>
        <taxon>Nostocaceae</taxon>
        <taxon>Pelatocladus</taxon>
    </lineage>
</organism>
<dbReference type="Gene3D" id="3.40.630.30">
    <property type="match status" value="1"/>
</dbReference>
<evidence type="ECO:0000313" key="3">
    <source>
        <dbReference type="EMBL" id="MBW4433282.1"/>
    </source>
</evidence>
<evidence type="ECO:0000256" key="1">
    <source>
        <dbReference type="ARBA" id="ARBA00022679"/>
    </source>
</evidence>
<name>A0A9E3H9W8_9NOST</name>
<sequence>MTNHYYKDFLIRSWEEGDRIPASEVIRSVLSEYSLGWEPDGADRDVLQVEECYLATGGEFWVIEYQNQVVGTSAYYPIHRGEKAVEIRKMYLLPIARGIGLGKYLLQELERAIAKRGFQQIWIETASVLAEAVKLYESNGYKAARGVETTRCDRVYVKILTGDNCARKSTAS</sequence>
<dbReference type="SUPFAM" id="SSF55729">
    <property type="entry name" value="Acyl-CoA N-acyltransferases (Nat)"/>
    <property type="match status" value="1"/>
</dbReference>
<dbReference type="Pfam" id="PF00583">
    <property type="entry name" value="Acetyltransf_1"/>
    <property type="match status" value="1"/>
</dbReference>
<reference evidence="3" key="2">
    <citation type="journal article" date="2022" name="Microbiol. Resour. Announc.">
        <title>Metagenome Sequencing to Explore Phylogenomics of Terrestrial Cyanobacteria.</title>
        <authorList>
            <person name="Ward R.D."/>
            <person name="Stajich J.E."/>
            <person name="Johansen J.R."/>
            <person name="Huntemann M."/>
            <person name="Clum A."/>
            <person name="Foster B."/>
            <person name="Foster B."/>
            <person name="Roux S."/>
            <person name="Palaniappan K."/>
            <person name="Varghese N."/>
            <person name="Mukherjee S."/>
            <person name="Reddy T.B.K."/>
            <person name="Daum C."/>
            <person name="Copeland A."/>
            <person name="Chen I.A."/>
            <person name="Ivanova N.N."/>
            <person name="Kyrpides N.C."/>
            <person name="Shapiro N."/>
            <person name="Eloe-Fadrosh E.A."/>
            <person name="Pietrasiak N."/>
        </authorList>
    </citation>
    <scope>NUCLEOTIDE SEQUENCE</scope>
    <source>
        <strain evidence="3">HA4357-MV3</strain>
    </source>
</reference>
<dbReference type="PROSITE" id="PS51186">
    <property type="entry name" value="GNAT"/>
    <property type="match status" value="1"/>
</dbReference>
<dbReference type="PANTHER" id="PTHR13947">
    <property type="entry name" value="GNAT FAMILY N-ACETYLTRANSFERASE"/>
    <property type="match status" value="1"/>
</dbReference>
<gene>
    <name evidence="3" type="ORF">KME28_16565</name>
</gene>
<keyword evidence="1" id="KW-0808">Transferase</keyword>
<proteinExistence type="predicted"/>
<dbReference type="PANTHER" id="PTHR13947:SF37">
    <property type="entry name" value="LD18367P"/>
    <property type="match status" value="1"/>
</dbReference>
<dbReference type="AlphaFoldDB" id="A0A9E3H9W8"/>
<dbReference type="Proteomes" id="UP000813215">
    <property type="component" value="Unassembled WGS sequence"/>
</dbReference>
<evidence type="ECO:0000313" key="4">
    <source>
        <dbReference type="Proteomes" id="UP000813215"/>
    </source>
</evidence>
<feature type="domain" description="N-acetyltransferase" evidence="2">
    <location>
        <begin position="9"/>
        <end position="163"/>
    </location>
</feature>
<accession>A0A9E3H9W8</accession>
<comment type="caution">
    <text evidence="3">The sequence shown here is derived from an EMBL/GenBank/DDBJ whole genome shotgun (WGS) entry which is preliminary data.</text>
</comment>
<evidence type="ECO:0000259" key="2">
    <source>
        <dbReference type="PROSITE" id="PS51186"/>
    </source>
</evidence>
<dbReference type="CDD" id="cd04301">
    <property type="entry name" value="NAT_SF"/>
    <property type="match status" value="1"/>
</dbReference>
<reference evidence="3" key="1">
    <citation type="submission" date="2021-05" db="EMBL/GenBank/DDBJ databases">
        <authorList>
            <person name="Pietrasiak N."/>
            <person name="Ward R."/>
            <person name="Stajich J.E."/>
            <person name="Kurbessoian T."/>
        </authorList>
    </citation>
    <scope>NUCLEOTIDE SEQUENCE</scope>
    <source>
        <strain evidence="3">HA4357-MV3</strain>
    </source>
</reference>
<dbReference type="InterPro" id="IPR000182">
    <property type="entry name" value="GNAT_dom"/>
</dbReference>
<dbReference type="InterPro" id="IPR016181">
    <property type="entry name" value="Acyl_CoA_acyltransferase"/>
</dbReference>
<dbReference type="GO" id="GO:0008080">
    <property type="term" value="F:N-acetyltransferase activity"/>
    <property type="evidence" value="ECO:0007669"/>
    <property type="project" value="InterPro"/>
</dbReference>
<dbReference type="EMBL" id="JAHHHW010000101">
    <property type="protein sequence ID" value="MBW4433282.1"/>
    <property type="molecule type" value="Genomic_DNA"/>
</dbReference>